<feature type="domain" description="HAMP" evidence="8">
    <location>
        <begin position="179"/>
        <end position="231"/>
    </location>
</feature>
<keyword evidence="6" id="KW-0812">Transmembrane</keyword>
<evidence type="ECO:0000259" key="8">
    <source>
        <dbReference type="PROSITE" id="PS50885"/>
    </source>
</evidence>
<dbReference type="PROSITE" id="PS50885">
    <property type="entry name" value="HAMP"/>
    <property type="match status" value="1"/>
</dbReference>
<feature type="region of interest" description="Disordered" evidence="5">
    <location>
        <begin position="294"/>
        <end position="316"/>
    </location>
</feature>
<evidence type="ECO:0000256" key="3">
    <source>
        <dbReference type="ARBA" id="ARBA00029447"/>
    </source>
</evidence>
<dbReference type="InterPro" id="IPR004090">
    <property type="entry name" value="Chemotax_Me-accpt_rcpt"/>
</dbReference>
<dbReference type="InterPro" id="IPR004089">
    <property type="entry name" value="MCPsignal_dom"/>
</dbReference>
<dbReference type="SMART" id="SM00283">
    <property type="entry name" value="MA"/>
    <property type="match status" value="1"/>
</dbReference>
<name>A0AB38YIV7_9GAMM</name>
<dbReference type="GO" id="GO:0004888">
    <property type="term" value="F:transmembrane signaling receptor activity"/>
    <property type="evidence" value="ECO:0007669"/>
    <property type="project" value="InterPro"/>
</dbReference>
<organism evidence="9">
    <name type="scientific">Salinispirillum sp. LH 10-3-1</name>
    <dbReference type="NCBI Taxonomy" id="2952525"/>
    <lineage>
        <taxon>Bacteria</taxon>
        <taxon>Pseudomonadati</taxon>
        <taxon>Pseudomonadota</taxon>
        <taxon>Gammaproteobacteria</taxon>
        <taxon>Oceanospirillales</taxon>
        <taxon>Saccharospirillaceae</taxon>
        <taxon>Salinispirillum</taxon>
    </lineage>
</organism>
<dbReference type="PANTHER" id="PTHR32089:SF112">
    <property type="entry name" value="LYSOZYME-LIKE PROTEIN-RELATED"/>
    <property type="match status" value="1"/>
</dbReference>
<evidence type="ECO:0000313" key="9">
    <source>
        <dbReference type="EMBL" id="WLD58785.1"/>
    </source>
</evidence>
<evidence type="ECO:0000256" key="2">
    <source>
        <dbReference type="ARBA" id="ARBA00023224"/>
    </source>
</evidence>
<reference evidence="9" key="1">
    <citation type="submission" date="2022-07" db="EMBL/GenBank/DDBJ databases">
        <title>Complete genome sequence of Salinispirillum sp. LH10-3-1 capable of multiple carbohydrate inversion isolated from a soda lake.</title>
        <authorList>
            <person name="Liu J."/>
            <person name="Zhai Y."/>
            <person name="Zhang H."/>
            <person name="Yang H."/>
            <person name="Qu J."/>
            <person name="Li J."/>
        </authorList>
    </citation>
    <scope>NUCLEOTIDE SEQUENCE</scope>
    <source>
        <strain evidence="9">LH 10-3-1</strain>
    </source>
</reference>
<dbReference type="Gene3D" id="1.10.287.950">
    <property type="entry name" value="Methyl-accepting chemotaxis protein"/>
    <property type="match status" value="1"/>
</dbReference>
<accession>A0AB38YIV7</accession>
<dbReference type="FunFam" id="1.10.287.950:FF:000001">
    <property type="entry name" value="Methyl-accepting chemotaxis sensory transducer"/>
    <property type="match status" value="1"/>
</dbReference>
<dbReference type="PROSITE" id="PS50111">
    <property type="entry name" value="CHEMOTAXIS_TRANSDUC_2"/>
    <property type="match status" value="1"/>
</dbReference>
<dbReference type="GO" id="GO:0006935">
    <property type="term" value="P:chemotaxis"/>
    <property type="evidence" value="ECO:0007669"/>
    <property type="project" value="InterPro"/>
</dbReference>
<gene>
    <name evidence="9" type="ORF">NFC81_03070</name>
</gene>
<dbReference type="PANTHER" id="PTHR32089">
    <property type="entry name" value="METHYL-ACCEPTING CHEMOTAXIS PROTEIN MCPB"/>
    <property type="match status" value="1"/>
</dbReference>
<evidence type="ECO:0000256" key="1">
    <source>
        <dbReference type="ARBA" id="ARBA00004370"/>
    </source>
</evidence>
<protein>
    <submittedName>
        <fullName evidence="9">Methyl-accepting chemotaxis protein</fullName>
    </submittedName>
</protein>
<keyword evidence="2 4" id="KW-0807">Transducer</keyword>
<comment type="similarity">
    <text evidence="3">Belongs to the methyl-accepting chemotaxis (MCP) protein family.</text>
</comment>
<comment type="subcellular location">
    <subcellularLocation>
        <location evidence="1">Membrane</location>
    </subcellularLocation>
</comment>
<dbReference type="SMART" id="SM00304">
    <property type="entry name" value="HAMP"/>
    <property type="match status" value="1"/>
</dbReference>
<dbReference type="CDD" id="cd11386">
    <property type="entry name" value="MCP_signal"/>
    <property type="match status" value="1"/>
</dbReference>
<dbReference type="SUPFAM" id="SSF58104">
    <property type="entry name" value="Methyl-accepting chemotaxis protein (MCP) signaling domain"/>
    <property type="match status" value="1"/>
</dbReference>
<dbReference type="GO" id="GO:0016020">
    <property type="term" value="C:membrane"/>
    <property type="evidence" value="ECO:0007669"/>
    <property type="project" value="UniProtKB-SubCell"/>
</dbReference>
<dbReference type="RefSeq" id="WP_304996071.1">
    <property type="nucleotide sequence ID" value="NZ_CP101717.1"/>
</dbReference>
<dbReference type="InterPro" id="IPR003660">
    <property type="entry name" value="HAMP_dom"/>
</dbReference>
<dbReference type="EMBL" id="CP101717">
    <property type="protein sequence ID" value="WLD58785.1"/>
    <property type="molecule type" value="Genomic_DNA"/>
</dbReference>
<sequence>MTILGRLRFLLIAQTVAIVVTALIILGGLNLARTLASYFPDTLIPGAVAVKNLNITALNLYIEANRGNDVSQLRADGDRWLATLNRVIDAGEGQAPVVTAQQNVNRDWRALRSASGDQREVAFNSFQTSMASVDGILAQLVETGGARIMDTISTTRTIIVSVIIAIVVISLAATFFIGRTATRAVNNLITPIQSLTQRDLTTHFSVSGKHEFSRLGQDLNHMTQSMATAFSVIRDRVDGLKEISERFAKSSIKASENMHNQLHETDQVATAINELSASAGEVAARADSVSQITQEVADQASESGRRVGRSAKKSEQVSVYMNDTQEKINSLANLTTEISDALNVINAIAEQTNLLALNAAIEAARAGEQGRGFAVVADEVRTLATRSAESTKQISDVIERLGNAAKAALESADQASALASENKVTATEVNDEINVMVGRIHDLRDLITQIAENAREQETVTESLSANVTHINDLAKDNASFGDMIGRDVETIKQTVSDTQAQVRQFKL</sequence>
<dbReference type="Gene3D" id="6.10.340.10">
    <property type="match status" value="1"/>
</dbReference>
<keyword evidence="6" id="KW-1133">Transmembrane helix</keyword>
<dbReference type="PRINTS" id="PR00260">
    <property type="entry name" value="CHEMTRNSDUCR"/>
</dbReference>
<evidence type="ECO:0000256" key="4">
    <source>
        <dbReference type="PROSITE-ProRule" id="PRU00284"/>
    </source>
</evidence>
<feature type="transmembrane region" description="Helical" evidence="6">
    <location>
        <begin position="157"/>
        <end position="178"/>
    </location>
</feature>
<keyword evidence="6" id="KW-0472">Membrane</keyword>
<feature type="domain" description="Methyl-accepting transducer" evidence="7">
    <location>
        <begin position="236"/>
        <end position="472"/>
    </location>
</feature>
<evidence type="ECO:0000256" key="6">
    <source>
        <dbReference type="SAM" id="Phobius"/>
    </source>
</evidence>
<evidence type="ECO:0000259" key="7">
    <source>
        <dbReference type="PROSITE" id="PS50111"/>
    </source>
</evidence>
<dbReference type="GO" id="GO:0007165">
    <property type="term" value="P:signal transduction"/>
    <property type="evidence" value="ECO:0007669"/>
    <property type="project" value="UniProtKB-KW"/>
</dbReference>
<evidence type="ECO:0000256" key="5">
    <source>
        <dbReference type="SAM" id="MobiDB-lite"/>
    </source>
</evidence>
<dbReference type="AlphaFoldDB" id="A0AB38YIV7"/>
<dbReference type="Pfam" id="PF00672">
    <property type="entry name" value="HAMP"/>
    <property type="match status" value="1"/>
</dbReference>
<proteinExistence type="inferred from homology"/>
<feature type="transmembrane region" description="Helical" evidence="6">
    <location>
        <begin position="7"/>
        <end position="31"/>
    </location>
</feature>
<dbReference type="Pfam" id="PF00015">
    <property type="entry name" value="MCPsignal"/>
    <property type="match status" value="1"/>
</dbReference>